<keyword evidence="9" id="KW-1185">Reference proteome</keyword>
<organism evidence="8 9">
    <name type="scientific">Rhodococcoides corynebacterioides</name>
    <dbReference type="NCBI Taxonomy" id="53972"/>
    <lineage>
        <taxon>Bacteria</taxon>
        <taxon>Bacillati</taxon>
        <taxon>Actinomycetota</taxon>
        <taxon>Actinomycetes</taxon>
        <taxon>Mycobacteriales</taxon>
        <taxon>Nocardiaceae</taxon>
        <taxon>Rhodococcoides</taxon>
    </lineage>
</organism>
<dbReference type="PRINTS" id="PR00359">
    <property type="entry name" value="BP450"/>
</dbReference>
<dbReference type="EMBL" id="JAFBBK010000001">
    <property type="protein sequence ID" value="MBM7417353.1"/>
    <property type="molecule type" value="Genomic_DNA"/>
</dbReference>
<keyword evidence="5" id="KW-0408">Iron</keyword>
<dbReference type="RefSeq" id="WP_204869978.1">
    <property type="nucleotide sequence ID" value="NZ_JAFBBK010000001.1"/>
</dbReference>
<evidence type="ECO:0000256" key="4">
    <source>
        <dbReference type="ARBA" id="ARBA00023002"/>
    </source>
</evidence>
<protein>
    <submittedName>
        <fullName evidence="8">Cytochrome P450</fullName>
    </submittedName>
</protein>
<comment type="caution">
    <text evidence="8">The sequence shown here is derived from an EMBL/GenBank/DDBJ whole genome shotgun (WGS) entry which is preliminary data.</text>
</comment>
<evidence type="ECO:0000256" key="1">
    <source>
        <dbReference type="ARBA" id="ARBA00010617"/>
    </source>
</evidence>
<evidence type="ECO:0000256" key="3">
    <source>
        <dbReference type="ARBA" id="ARBA00022723"/>
    </source>
</evidence>
<sequence length="113" mass="12606">MIPATSHRADLPDEGTPGAPNQVELLPFYHDEFAFSNPDVFDYDRSPQEGPHLGFAAGLHSCMGQPLARQEAETILTAVSRQCSSIELAEEPVYHSIQHAPQWRTLDLHLTFH</sequence>
<keyword evidence="3" id="KW-0479">Metal-binding</keyword>
<dbReference type="SUPFAM" id="SSF48264">
    <property type="entry name" value="Cytochrome P450"/>
    <property type="match status" value="1"/>
</dbReference>
<keyword evidence="2" id="KW-0349">Heme</keyword>
<evidence type="ECO:0000256" key="2">
    <source>
        <dbReference type="ARBA" id="ARBA00022617"/>
    </source>
</evidence>
<comment type="similarity">
    <text evidence="1">Belongs to the cytochrome P450 family.</text>
</comment>
<keyword evidence="4" id="KW-0560">Oxidoreductase</keyword>
<dbReference type="Gene3D" id="1.10.630.10">
    <property type="entry name" value="Cytochrome P450"/>
    <property type="match status" value="1"/>
</dbReference>
<evidence type="ECO:0000313" key="8">
    <source>
        <dbReference type="EMBL" id="MBM7417353.1"/>
    </source>
</evidence>
<dbReference type="InterPro" id="IPR001128">
    <property type="entry name" value="Cyt_P450"/>
</dbReference>
<evidence type="ECO:0000313" key="9">
    <source>
        <dbReference type="Proteomes" id="UP000703038"/>
    </source>
</evidence>
<proteinExistence type="inferred from homology"/>
<dbReference type="InterPro" id="IPR002397">
    <property type="entry name" value="Cyt_P450_B"/>
</dbReference>
<keyword evidence="6" id="KW-0503">Monooxygenase</keyword>
<dbReference type="PANTHER" id="PTHR46696:SF1">
    <property type="entry name" value="CYTOCHROME P450 YJIB-RELATED"/>
    <property type="match status" value="1"/>
</dbReference>
<dbReference type="InterPro" id="IPR036396">
    <property type="entry name" value="Cyt_P450_sf"/>
</dbReference>
<accession>A0ABS2KZI9</accession>
<dbReference type="Pfam" id="PF00067">
    <property type="entry name" value="p450"/>
    <property type="match status" value="1"/>
</dbReference>
<dbReference type="Proteomes" id="UP000703038">
    <property type="component" value="Unassembled WGS sequence"/>
</dbReference>
<gene>
    <name evidence="8" type="ORF">JOE42_004086</name>
</gene>
<evidence type="ECO:0000256" key="7">
    <source>
        <dbReference type="SAM" id="MobiDB-lite"/>
    </source>
</evidence>
<evidence type="ECO:0000256" key="6">
    <source>
        <dbReference type="ARBA" id="ARBA00023033"/>
    </source>
</evidence>
<evidence type="ECO:0000256" key="5">
    <source>
        <dbReference type="ARBA" id="ARBA00023004"/>
    </source>
</evidence>
<dbReference type="PANTHER" id="PTHR46696">
    <property type="entry name" value="P450, PUTATIVE (EUROFUNG)-RELATED"/>
    <property type="match status" value="1"/>
</dbReference>
<name>A0ABS2KZI9_9NOCA</name>
<reference evidence="8 9" key="1">
    <citation type="submission" date="2021-01" db="EMBL/GenBank/DDBJ databases">
        <title>Genomics of switchgrass bacterial isolates.</title>
        <authorList>
            <person name="Shade A."/>
        </authorList>
    </citation>
    <scope>NUCLEOTIDE SEQUENCE [LARGE SCALE GENOMIC DNA]</scope>
    <source>
        <strain evidence="8 9">PvP111</strain>
    </source>
</reference>
<feature type="region of interest" description="Disordered" evidence="7">
    <location>
        <begin position="1"/>
        <end position="21"/>
    </location>
</feature>